<dbReference type="InterPro" id="IPR005829">
    <property type="entry name" value="Sugar_transporter_CS"/>
</dbReference>
<feature type="transmembrane region" description="Helical" evidence="11">
    <location>
        <begin position="344"/>
        <end position="367"/>
    </location>
</feature>
<feature type="transmembrane region" description="Helical" evidence="11">
    <location>
        <begin position="249"/>
        <end position="270"/>
    </location>
</feature>
<keyword evidence="3" id="KW-1003">Cell membrane</keyword>
<evidence type="ECO:0000256" key="9">
    <source>
        <dbReference type="ARBA" id="ARBA00058957"/>
    </source>
</evidence>
<evidence type="ECO:0000256" key="4">
    <source>
        <dbReference type="ARBA" id="ARBA00022519"/>
    </source>
</evidence>
<reference evidence="13 14" key="1">
    <citation type="submission" date="2014-07" db="EMBL/GenBank/DDBJ databases">
        <title>Genome Sequencing of Dermacoccus nishinomiyaensis.</title>
        <authorList>
            <person name="Hong K.W."/>
            <person name="Chan K.G."/>
        </authorList>
    </citation>
    <scope>NUCLEOTIDE SEQUENCE [LARGE SCALE GENOMIC DNA]</scope>
    <source>
        <strain evidence="13 14">M25</strain>
    </source>
</reference>
<keyword evidence="8 11" id="KW-0472">Membrane</keyword>
<dbReference type="Proteomes" id="UP000027986">
    <property type="component" value="Chromosome"/>
</dbReference>
<dbReference type="PROSITE" id="PS00217">
    <property type="entry name" value="SUGAR_TRANSPORT_2"/>
    <property type="match status" value="1"/>
</dbReference>
<dbReference type="PANTHER" id="PTHR43528:SF1">
    <property type="entry name" value="ALPHA-KETOGLUTARATE PERMEASE"/>
    <property type="match status" value="1"/>
</dbReference>
<dbReference type="HOGENOM" id="CLU_001265_39_0_11"/>
<dbReference type="RefSeq" id="WP_038569757.1">
    <property type="nucleotide sequence ID" value="NZ_CP008889.1"/>
</dbReference>
<evidence type="ECO:0000256" key="11">
    <source>
        <dbReference type="SAM" id="Phobius"/>
    </source>
</evidence>
<feature type="transmembrane region" description="Helical" evidence="11">
    <location>
        <begin position="117"/>
        <end position="137"/>
    </location>
</feature>
<dbReference type="GO" id="GO:0005886">
    <property type="term" value="C:plasma membrane"/>
    <property type="evidence" value="ECO:0007669"/>
    <property type="project" value="UniProtKB-SubCell"/>
</dbReference>
<dbReference type="InterPro" id="IPR036259">
    <property type="entry name" value="MFS_trans_sf"/>
</dbReference>
<evidence type="ECO:0000313" key="14">
    <source>
        <dbReference type="Proteomes" id="UP000027986"/>
    </source>
</evidence>
<feature type="transmembrane region" description="Helical" evidence="11">
    <location>
        <begin position="64"/>
        <end position="81"/>
    </location>
</feature>
<keyword evidence="5 11" id="KW-0812">Transmembrane</keyword>
<dbReference type="FunFam" id="1.20.1250.20:FF:000095">
    <property type="entry name" value="Alpha-ketoglutarate permease"/>
    <property type="match status" value="1"/>
</dbReference>
<keyword evidence="6" id="KW-0769">Symport</keyword>
<evidence type="ECO:0000259" key="12">
    <source>
        <dbReference type="PROSITE" id="PS50850"/>
    </source>
</evidence>
<comment type="function">
    <text evidence="9">Uptake of alpha-ketoglutarate across the boundary membrane with the concomitant import of a cation (symport system).</text>
</comment>
<dbReference type="eggNOG" id="COG0477">
    <property type="taxonomic scope" value="Bacteria"/>
</dbReference>
<evidence type="ECO:0000256" key="1">
    <source>
        <dbReference type="ARBA" id="ARBA00004429"/>
    </source>
</evidence>
<dbReference type="CDD" id="cd17367">
    <property type="entry name" value="MFS_KgtP"/>
    <property type="match status" value="1"/>
</dbReference>
<sequence>MSSTASAPRVGGERRNSVMSNVARGSLGNLIEWFDFYNYAIFTTYIASNFFAKGDETQALLDTWAVFAITFLMRPIGSWFFGRYADRKGRRAALTTSVLLMALGTLMIGAAPTYDRIGIWATVLLWVGRAISGFSVGGEYGTTAAYMSEIATPNRRGFYSSFQYVTLVGGQVLAALLQVVLQHVLDKEQMHTWGWRLPFFIGAAGALVVLWLRRSMDETADVADTASGDAAAGAPTENKGSLGLLFREYWRPFIVVVGLTIGGTTSFYVYTTLMQSYMKKVAGLDADTVSIVNLCALTVFMIVQPLYGLLSDKIGRRTMLLIFGVGSLIITWPVLGAIRSVESGLAAFGLQMFALLIVAFYTSVNAVAKAELFPTRVRALGVGLGYGLANAVFGGTAPYIGTWFASHGNEKGFRVYLLACVAVSLAVYLWGLRNKTVTELDRDFGSAWGDAPDAPSSDDARPAGR</sequence>
<feature type="transmembrane region" description="Helical" evidence="11">
    <location>
        <begin position="413"/>
        <end position="432"/>
    </location>
</feature>
<proteinExistence type="predicted"/>
<evidence type="ECO:0000256" key="10">
    <source>
        <dbReference type="ARBA" id="ARBA00069296"/>
    </source>
</evidence>
<comment type="subcellular location">
    <subcellularLocation>
        <location evidence="1">Cell inner membrane</location>
        <topology evidence="1">Multi-pass membrane protein</topology>
    </subcellularLocation>
</comment>
<dbReference type="Gene3D" id="1.20.1250.20">
    <property type="entry name" value="MFS general substrate transporter like domains"/>
    <property type="match status" value="2"/>
</dbReference>
<feature type="transmembrane region" description="Helical" evidence="11">
    <location>
        <begin position="193"/>
        <end position="212"/>
    </location>
</feature>
<feature type="transmembrane region" description="Helical" evidence="11">
    <location>
        <begin position="93"/>
        <end position="111"/>
    </location>
</feature>
<dbReference type="SUPFAM" id="SSF103473">
    <property type="entry name" value="MFS general substrate transporter"/>
    <property type="match status" value="1"/>
</dbReference>
<evidence type="ECO:0000256" key="8">
    <source>
        <dbReference type="ARBA" id="ARBA00023136"/>
    </source>
</evidence>
<dbReference type="PANTHER" id="PTHR43528">
    <property type="entry name" value="ALPHA-KETOGLUTARATE PERMEASE"/>
    <property type="match status" value="1"/>
</dbReference>
<evidence type="ECO:0000256" key="5">
    <source>
        <dbReference type="ARBA" id="ARBA00022692"/>
    </source>
</evidence>
<keyword evidence="4" id="KW-0997">Cell inner membrane</keyword>
<dbReference type="GeneID" id="41842063"/>
<dbReference type="OrthoDB" id="8953821at2"/>
<feature type="domain" description="Major facilitator superfamily (MFS) profile" evidence="12">
    <location>
        <begin position="21"/>
        <end position="437"/>
    </location>
</feature>
<dbReference type="AlphaFoldDB" id="A0A075JII0"/>
<feature type="transmembrane region" description="Helical" evidence="11">
    <location>
        <begin position="36"/>
        <end position="52"/>
    </location>
</feature>
<gene>
    <name evidence="13" type="ORF">HX89_13575</name>
</gene>
<dbReference type="KEGG" id="dni:HX89_13575"/>
<feature type="transmembrane region" description="Helical" evidence="11">
    <location>
        <begin position="290"/>
        <end position="310"/>
    </location>
</feature>
<evidence type="ECO:0000256" key="2">
    <source>
        <dbReference type="ARBA" id="ARBA00022448"/>
    </source>
</evidence>
<accession>A0A075JII0</accession>
<dbReference type="EMBL" id="CP008889">
    <property type="protein sequence ID" value="AIF41774.1"/>
    <property type="molecule type" value="Genomic_DNA"/>
</dbReference>
<protein>
    <recommendedName>
        <fullName evidence="10">Alpha-ketoglutarate permease</fullName>
    </recommendedName>
</protein>
<dbReference type="InterPro" id="IPR005828">
    <property type="entry name" value="MFS_sugar_transport-like"/>
</dbReference>
<feature type="transmembrane region" description="Helical" evidence="11">
    <location>
        <begin position="319"/>
        <end position="338"/>
    </location>
</feature>
<organism evidence="13 14">
    <name type="scientific">Dermacoccus nishinomiyaensis</name>
    <dbReference type="NCBI Taxonomy" id="1274"/>
    <lineage>
        <taxon>Bacteria</taxon>
        <taxon>Bacillati</taxon>
        <taxon>Actinomycetota</taxon>
        <taxon>Actinomycetes</taxon>
        <taxon>Micrococcales</taxon>
        <taxon>Dermacoccaceae</taxon>
        <taxon>Dermacoccus</taxon>
    </lineage>
</organism>
<keyword evidence="7 11" id="KW-1133">Transmembrane helix</keyword>
<dbReference type="Pfam" id="PF00083">
    <property type="entry name" value="Sugar_tr"/>
    <property type="match status" value="1"/>
</dbReference>
<dbReference type="GO" id="GO:0015293">
    <property type="term" value="F:symporter activity"/>
    <property type="evidence" value="ECO:0007669"/>
    <property type="project" value="UniProtKB-KW"/>
</dbReference>
<dbReference type="InterPro" id="IPR020846">
    <property type="entry name" value="MFS_dom"/>
</dbReference>
<keyword evidence="2" id="KW-0813">Transport</keyword>
<evidence type="ECO:0000256" key="7">
    <source>
        <dbReference type="ARBA" id="ARBA00022989"/>
    </source>
</evidence>
<evidence type="ECO:0000313" key="13">
    <source>
        <dbReference type="EMBL" id="AIF41774.1"/>
    </source>
</evidence>
<feature type="transmembrane region" description="Helical" evidence="11">
    <location>
        <begin position="158"/>
        <end position="181"/>
    </location>
</feature>
<feature type="transmembrane region" description="Helical" evidence="11">
    <location>
        <begin position="379"/>
        <end position="401"/>
    </location>
</feature>
<dbReference type="PROSITE" id="PS50850">
    <property type="entry name" value="MFS"/>
    <property type="match status" value="1"/>
</dbReference>
<keyword evidence="14" id="KW-1185">Reference proteome</keyword>
<dbReference type="InterPro" id="IPR051084">
    <property type="entry name" value="H+-coupled_symporters"/>
</dbReference>
<evidence type="ECO:0000256" key="6">
    <source>
        <dbReference type="ARBA" id="ARBA00022847"/>
    </source>
</evidence>
<evidence type="ECO:0000256" key="3">
    <source>
        <dbReference type="ARBA" id="ARBA00022475"/>
    </source>
</evidence>
<name>A0A075JII0_9MICO</name>